<dbReference type="Proteomes" id="UP001209878">
    <property type="component" value="Unassembled WGS sequence"/>
</dbReference>
<comment type="caution">
    <text evidence="1">The sequence shown here is derived from an EMBL/GenBank/DDBJ whole genome shotgun (WGS) entry which is preliminary data.</text>
</comment>
<keyword evidence="2" id="KW-1185">Reference proteome</keyword>
<sequence>MVGFRMACFMLSGSGIRVFVLGNMGLGWGGWRKVQVNDGGGWVCGRNGVWRGTGVAVCIAYWRCLKGAIVRLMSCNAPLKGSRLLWANTLEGCLFHWAIVRGKKLSL</sequence>
<accession>A0AAD9P655</accession>
<reference evidence="1" key="1">
    <citation type="journal article" date="2023" name="Mol. Biol. Evol.">
        <title>Third-Generation Sequencing Reveals the Adaptive Role of the Epigenome in Three Deep-Sea Polychaetes.</title>
        <authorList>
            <person name="Perez M."/>
            <person name="Aroh O."/>
            <person name="Sun Y."/>
            <person name="Lan Y."/>
            <person name="Juniper S.K."/>
            <person name="Young C.R."/>
            <person name="Angers B."/>
            <person name="Qian P.Y."/>
        </authorList>
    </citation>
    <scope>NUCLEOTIDE SEQUENCE</scope>
    <source>
        <strain evidence="1">R07B-5</strain>
    </source>
</reference>
<proteinExistence type="predicted"/>
<gene>
    <name evidence="1" type="ORF">NP493_117g02001</name>
</gene>
<evidence type="ECO:0000313" key="2">
    <source>
        <dbReference type="Proteomes" id="UP001209878"/>
    </source>
</evidence>
<dbReference type="AlphaFoldDB" id="A0AAD9P655"/>
<dbReference type="EMBL" id="JAODUO010000120">
    <property type="protein sequence ID" value="KAK2188866.1"/>
    <property type="molecule type" value="Genomic_DNA"/>
</dbReference>
<organism evidence="1 2">
    <name type="scientific">Ridgeia piscesae</name>
    <name type="common">Tubeworm</name>
    <dbReference type="NCBI Taxonomy" id="27915"/>
    <lineage>
        <taxon>Eukaryota</taxon>
        <taxon>Metazoa</taxon>
        <taxon>Spiralia</taxon>
        <taxon>Lophotrochozoa</taxon>
        <taxon>Annelida</taxon>
        <taxon>Polychaeta</taxon>
        <taxon>Sedentaria</taxon>
        <taxon>Canalipalpata</taxon>
        <taxon>Sabellida</taxon>
        <taxon>Siboglinidae</taxon>
        <taxon>Ridgeia</taxon>
    </lineage>
</organism>
<name>A0AAD9P655_RIDPI</name>
<protein>
    <submittedName>
        <fullName evidence="1">Uncharacterized protein</fullName>
    </submittedName>
</protein>
<evidence type="ECO:0000313" key="1">
    <source>
        <dbReference type="EMBL" id="KAK2188866.1"/>
    </source>
</evidence>